<accession>A0A383BNZ9</accession>
<dbReference type="AlphaFoldDB" id="A0A383BNZ9"/>
<dbReference type="EMBL" id="UINC01202192">
    <property type="protein sequence ID" value="SVE21877.1"/>
    <property type="molecule type" value="Genomic_DNA"/>
</dbReference>
<organism evidence="1">
    <name type="scientific">marine metagenome</name>
    <dbReference type="NCBI Taxonomy" id="408172"/>
    <lineage>
        <taxon>unclassified sequences</taxon>
        <taxon>metagenomes</taxon>
        <taxon>ecological metagenomes</taxon>
    </lineage>
</organism>
<sequence>MAYYESYEDNPHLQKLIKLGRDMIQACEYDNIFKEDDAKWCACVTAGNKLTTVGTVWGIQDIKELTKFEREVVTEYMNEHRVSEDI</sequence>
<name>A0A383BNZ9_9ZZZZ</name>
<reference evidence="1" key="1">
    <citation type="submission" date="2018-05" db="EMBL/GenBank/DDBJ databases">
        <authorList>
            <person name="Lanie J.A."/>
            <person name="Ng W.-L."/>
            <person name="Kazmierczak K.M."/>
            <person name="Andrzejewski T.M."/>
            <person name="Davidsen T.M."/>
            <person name="Wayne K.J."/>
            <person name="Tettelin H."/>
            <person name="Glass J.I."/>
            <person name="Rusch D."/>
            <person name="Podicherti R."/>
            <person name="Tsui H.-C.T."/>
            <person name="Winkler M.E."/>
        </authorList>
    </citation>
    <scope>NUCLEOTIDE SEQUENCE</scope>
</reference>
<evidence type="ECO:0000313" key="1">
    <source>
        <dbReference type="EMBL" id="SVE21877.1"/>
    </source>
</evidence>
<protein>
    <submittedName>
        <fullName evidence="1">Uncharacterized protein</fullName>
    </submittedName>
</protein>
<proteinExistence type="predicted"/>
<gene>
    <name evidence="1" type="ORF">METZ01_LOCUS474731</name>
</gene>